<feature type="chain" id="PRO_5042163584" evidence="2">
    <location>
        <begin position="35"/>
        <end position="432"/>
    </location>
</feature>
<feature type="region of interest" description="Disordered" evidence="1">
    <location>
        <begin position="311"/>
        <end position="337"/>
    </location>
</feature>
<evidence type="ECO:0000313" key="4">
    <source>
        <dbReference type="Proteomes" id="UP001054857"/>
    </source>
</evidence>
<organism evidence="3 4">
    <name type="scientific">Astrephomene gubernaculifera</name>
    <dbReference type="NCBI Taxonomy" id="47775"/>
    <lineage>
        <taxon>Eukaryota</taxon>
        <taxon>Viridiplantae</taxon>
        <taxon>Chlorophyta</taxon>
        <taxon>core chlorophytes</taxon>
        <taxon>Chlorophyceae</taxon>
        <taxon>CS clade</taxon>
        <taxon>Chlamydomonadales</taxon>
        <taxon>Astrephomenaceae</taxon>
        <taxon>Astrephomene</taxon>
    </lineage>
</organism>
<comment type="caution">
    <text evidence="3">The sequence shown here is derived from an EMBL/GenBank/DDBJ whole genome shotgun (WGS) entry which is preliminary data.</text>
</comment>
<evidence type="ECO:0000313" key="3">
    <source>
        <dbReference type="EMBL" id="GFR46647.1"/>
    </source>
</evidence>
<dbReference type="Proteomes" id="UP001054857">
    <property type="component" value="Unassembled WGS sequence"/>
</dbReference>
<accession>A0AAD3DU18</accession>
<sequence>MTMPHTASRIPAVHALAVAIALVAIHTSLQGTTANSDIAVAWTNLEAVYNPSLVLHGDKSLSALKRTTFRKAKGKTFWVNHLYVCLGPHDDLQGLRCQAYNPWQEPYPECEFDERVRGGKVDVTGLGDVKVWRWPGKGVYAIFGRKPQRTLGASPYCTSKVVYDQWVAQILPEATAGQWRLQQPLRLYIASGYNYPDEAPFIMEKNWMPWVYNNSTASAGSSSSSTAFGSGSGSETLFVTHMVNPHRILEVSPSGACTVRYETQGKPELFSRFTGHDVHGGPPVVRVDGKLAHDGKPYYLGIMHHIEKYERPATGHSGGSSSSSGTSQRRSKSQKSKTVKLYRHFAYKFQPEPPFAITDVSDELNLTFYRHPHHPTKAHIAYVAGLFLSEEGTLYVSYGAGDREARILTMSIAELEALFTGRIEFLPNDYKQ</sequence>
<reference evidence="3 4" key="1">
    <citation type="journal article" date="2021" name="Sci. Rep.">
        <title>Genome sequencing of the multicellular alga Astrephomene provides insights into convergent evolution of germ-soma differentiation.</title>
        <authorList>
            <person name="Yamashita S."/>
            <person name="Yamamoto K."/>
            <person name="Matsuzaki R."/>
            <person name="Suzuki S."/>
            <person name="Yamaguchi H."/>
            <person name="Hirooka S."/>
            <person name="Minakuchi Y."/>
            <person name="Miyagishima S."/>
            <person name="Kawachi M."/>
            <person name="Toyoda A."/>
            <person name="Nozaki H."/>
        </authorList>
    </citation>
    <scope>NUCLEOTIDE SEQUENCE [LARGE SCALE GENOMIC DNA]</scope>
    <source>
        <strain evidence="3 4">NIES-4017</strain>
    </source>
</reference>
<evidence type="ECO:0000256" key="2">
    <source>
        <dbReference type="SAM" id="SignalP"/>
    </source>
</evidence>
<feature type="compositionally biased region" description="Low complexity" evidence="1">
    <location>
        <begin position="319"/>
        <end position="328"/>
    </location>
</feature>
<name>A0AAD3DU18_9CHLO</name>
<feature type="signal peptide" evidence="2">
    <location>
        <begin position="1"/>
        <end position="34"/>
    </location>
</feature>
<keyword evidence="4" id="KW-1185">Reference proteome</keyword>
<protein>
    <submittedName>
        <fullName evidence="3">Uncharacterized protein</fullName>
    </submittedName>
</protein>
<gene>
    <name evidence="3" type="ORF">Agub_g8258</name>
</gene>
<keyword evidence="2" id="KW-0732">Signal</keyword>
<proteinExistence type="predicted"/>
<dbReference type="AlphaFoldDB" id="A0AAD3DU18"/>
<evidence type="ECO:0000256" key="1">
    <source>
        <dbReference type="SAM" id="MobiDB-lite"/>
    </source>
</evidence>
<dbReference type="EMBL" id="BMAR01000015">
    <property type="protein sequence ID" value="GFR46647.1"/>
    <property type="molecule type" value="Genomic_DNA"/>
</dbReference>